<feature type="transmembrane region" description="Helical" evidence="7">
    <location>
        <begin position="90"/>
        <end position="113"/>
    </location>
</feature>
<evidence type="ECO:0000256" key="6">
    <source>
        <dbReference type="ARBA" id="ARBA00023136"/>
    </source>
</evidence>
<comment type="subcellular location">
    <subcellularLocation>
        <location evidence="1">Cell membrane</location>
        <topology evidence="1">Multi-pass membrane protein</topology>
    </subcellularLocation>
</comment>
<evidence type="ECO:0000256" key="7">
    <source>
        <dbReference type="SAM" id="Phobius"/>
    </source>
</evidence>
<name>A0A090V510_PSEVU</name>
<reference evidence="9 10" key="1">
    <citation type="submission" date="2014-09" db="EMBL/GenBank/DDBJ databases">
        <title>Whole genome shotgun sequence of Escherichia vulneris NBRC 102420.</title>
        <authorList>
            <person name="Yoshida Y."/>
            <person name="Hosoyama A."/>
            <person name="Tsuchikane K."/>
            <person name="Ohji S."/>
            <person name="Ichikawa N."/>
            <person name="Kimura A."/>
            <person name="Yamazoe A."/>
            <person name="Ezaki T."/>
            <person name="Fujita N."/>
        </authorList>
    </citation>
    <scope>NUCLEOTIDE SEQUENCE [LARGE SCALE GENOMIC DNA]</scope>
    <source>
        <strain evidence="9 10">NBRC 102420</strain>
    </source>
</reference>
<feature type="domain" description="Acyltransferase 3" evidence="8">
    <location>
        <begin position="7"/>
        <end position="326"/>
    </location>
</feature>
<gene>
    <name evidence="9" type="primary">ycfT</name>
    <name evidence="9" type="ORF">EV102420_15_01150</name>
</gene>
<keyword evidence="6 7" id="KW-0472">Membrane</keyword>
<evidence type="ECO:0000259" key="8">
    <source>
        <dbReference type="Pfam" id="PF01757"/>
    </source>
</evidence>
<evidence type="ECO:0000256" key="1">
    <source>
        <dbReference type="ARBA" id="ARBA00004651"/>
    </source>
</evidence>
<keyword evidence="10" id="KW-1185">Reference proteome</keyword>
<comment type="caution">
    <text evidence="9">The sequence shown here is derived from an EMBL/GenBank/DDBJ whole genome shotgun (WGS) entry which is preliminary data.</text>
</comment>
<feature type="transmembrane region" description="Helical" evidence="7">
    <location>
        <begin position="168"/>
        <end position="188"/>
    </location>
</feature>
<protein>
    <recommendedName>
        <fullName evidence="8">Acyltransferase 3 domain-containing protein</fullName>
    </recommendedName>
</protein>
<feature type="transmembrane region" description="Helical" evidence="7">
    <location>
        <begin position="224"/>
        <end position="252"/>
    </location>
</feature>
<evidence type="ECO:0000256" key="4">
    <source>
        <dbReference type="ARBA" id="ARBA00022692"/>
    </source>
</evidence>
<evidence type="ECO:0000256" key="3">
    <source>
        <dbReference type="ARBA" id="ARBA00022475"/>
    </source>
</evidence>
<dbReference type="PANTHER" id="PTHR40074:SF4">
    <property type="entry name" value="INNER MEMBRANE PROTEIN YCFT"/>
    <property type="match status" value="1"/>
</dbReference>
<evidence type="ECO:0000313" key="10">
    <source>
        <dbReference type="Proteomes" id="UP000029462"/>
    </source>
</evidence>
<dbReference type="GO" id="GO:0005886">
    <property type="term" value="C:plasma membrane"/>
    <property type="evidence" value="ECO:0007669"/>
    <property type="project" value="UniProtKB-SubCell"/>
</dbReference>
<dbReference type="PANTHER" id="PTHR40074">
    <property type="entry name" value="O-ACETYLTRANSFERASE WECH"/>
    <property type="match status" value="1"/>
</dbReference>
<organism evidence="9 10">
    <name type="scientific">Pseudescherichia vulneris NBRC 102420</name>
    <dbReference type="NCBI Taxonomy" id="1115515"/>
    <lineage>
        <taxon>Bacteria</taxon>
        <taxon>Pseudomonadati</taxon>
        <taxon>Pseudomonadota</taxon>
        <taxon>Gammaproteobacteria</taxon>
        <taxon>Enterobacterales</taxon>
        <taxon>Enterobacteriaceae</taxon>
        <taxon>Pseudescherichia</taxon>
    </lineage>
</organism>
<keyword evidence="4 7" id="KW-0812">Transmembrane</keyword>
<keyword evidence="5 7" id="KW-1133">Transmembrane helix</keyword>
<evidence type="ECO:0000256" key="5">
    <source>
        <dbReference type="ARBA" id="ARBA00022989"/>
    </source>
</evidence>
<evidence type="ECO:0000256" key="2">
    <source>
        <dbReference type="ARBA" id="ARBA00007400"/>
    </source>
</evidence>
<feature type="transmembrane region" description="Helical" evidence="7">
    <location>
        <begin position="12"/>
        <end position="32"/>
    </location>
</feature>
<dbReference type="OrthoDB" id="9767863at2"/>
<dbReference type="Proteomes" id="UP000029462">
    <property type="component" value="Unassembled WGS sequence"/>
</dbReference>
<feature type="transmembrane region" description="Helical" evidence="7">
    <location>
        <begin position="52"/>
        <end position="70"/>
    </location>
</feature>
<dbReference type="InterPro" id="IPR002656">
    <property type="entry name" value="Acyl_transf_3_dom"/>
</dbReference>
<dbReference type="eggNOG" id="COG4763">
    <property type="taxonomic scope" value="Bacteria"/>
</dbReference>
<comment type="similarity">
    <text evidence="2">Belongs to the acyltransferase 3 family.</text>
</comment>
<accession>A0A090V510</accession>
<keyword evidence="3" id="KW-1003">Cell membrane</keyword>
<evidence type="ECO:0000313" key="9">
    <source>
        <dbReference type="EMBL" id="GAL59218.1"/>
    </source>
</evidence>
<dbReference type="RefSeq" id="WP_042392849.1">
    <property type="nucleotide sequence ID" value="NZ_BBMZ01000015.1"/>
</dbReference>
<dbReference type="GO" id="GO:0016413">
    <property type="term" value="F:O-acetyltransferase activity"/>
    <property type="evidence" value="ECO:0007669"/>
    <property type="project" value="TreeGrafter"/>
</dbReference>
<dbReference type="STRING" id="1115515.EV102420_15_01150"/>
<dbReference type="GO" id="GO:0009246">
    <property type="term" value="P:enterobacterial common antigen biosynthetic process"/>
    <property type="evidence" value="ECO:0007669"/>
    <property type="project" value="TreeGrafter"/>
</dbReference>
<dbReference type="Pfam" id="PF01757">
    <property type="entry name" value="Acyl_transf_3"/>
    <property type="match status" value="1"/>
</dbReference>
<sequence>MKQKALWINQIKGLCISLVVIYHSVITFYPHLEGLQHPLSGLLAKCWLYMNLYLAPFRMPVFFFISGYLIRRYITEAEWKNCIDKRLWSIFYVLALWGVLQWQGIGFLNRWLAPERDLSQSANAAYADSLSEFLHGMLTASTSLWYLYALLIYFVVCKFLSRWKRPALGLMLVASVAINFLPLPWWGMNSVVRNVIYYALGAWYGVAIMGWLQSIPLRRQILPLVPALLVAVALWFCNVPVLLSLLSAWLIMSLFWRLEQRFTPGEDRLLNVIGSNTIAIYTTHRILIEGSSLALLPLFRQGVLSPTLELGLLLVYPILSLLVCTLVGLGIRRLSVRLFGDLFFSPPAKLRLDPATR</sequence>
<proteinExistence type="inferred from homology"/>
<dbReference type="EMBL" id="BBMZ01000015">
    <property type="protein sequence ID" value="GAL59218.1"/>
    <property type="molecule type" value="Genomic_DNA"/>
</dbReference>
<feature type="transmembrane region" description="Helical" evidence="7">
    <location>
        <begin position="133"/>
        <end position="156"/>
    </location>
</feature>
<feature type="transmembrane region" description="Helical" evidence="7">
    <location>
        <begin position="194"/>
        <end position="212"/>
    </location>
</feature>
<dbReference type="AlphaFoldDB" id="A0A090V510"/>
<feature type="transmembrane region" description="Helical" evidence="7">
    <location>
        <begin position="310"/>
        <end position="331"/>
    </location>
</feature>